<dbReference type="Pfam" id="PF02720">
    <property type="entry name" value="DUF222"/>
    <property type="match status" value="1"/>
</dbReference>
<comment type="similarity">
    <text evidence="1">Belongs to the Rv1128c/1148c/1588c/1702c/1945/3466 family.</text>
</comment>
<evidence type="ECO:0000313" key="5">
    <source>
        <dbReference type="Proteomes" id="UP001523369"/>
    </source>
</evidence>
<evidence type="ECO:0000259" key="3">
    <source>
        <dbReference type="SMART" id="SM00507"/>
    </source>
</evidence>
<dbReference type="CDD" id="cd00085">
    <property type="entry name" value="HNHc"/>
    <property type="match status" value="1"/>
</dbReference>
<dbReference type="Gene3D" id="1.10.30.50">
    <property type="match status" value="1"/>
</dbReference>
<evidence type="ECO:0000256" key="2">
    <source>
        <dbReference type="SAM" id="MobiDB-lite"/>
    </source>
</evidence>
<sequence>MLVEMEQLNEEAAKLAAAPLWPLTDDELTGLLRTTHHLQQVVTTLQARLIRQADTRALPAAGGHRTLTGWLRTVVRLDPQPARELTDLAAALAHQPSLEQAVLDGHLDLRQAAVIAETLRGLPADLAEFDDVTPAEAGDIAEQARATMTEMAAQLPAFQLRRVGERILAHVAPHLAEQFEQAALARQEARARAKRGVTLSLPVDGLVRLSGVLGAEDAATVQAALHPLCAPTPGDDRTKAQRRADALVDVCRLALRTADLPEDGGEPPQLAVTVAFDPLTRALGAATTDTGNRLSPETARRLACDARILPVVLGGAGQILDAGRTRRLAGGTLRRALHVRDGGCVFPHCDRPPRWTDAHHIVSWLDGGPTALDNLALLCREHHRLVHHPTAGWQIRLGPDRKPEFIPPPAVDATRRPRRNVYHRRE</sequence>
<dbReference type="InterPro" id="IPR003870">
    <property type="entry name" value="DUF222"/>
</dbReference>
<dbReference type="InterPro" id="IPR003615">
    <property type="entry name" value="HNH_nuc"/>
</dbReference>
<dbReference type="GO" id="GO:0004519">
    <property type="term" value="F:endonuclease activity"/>
    <property type="evidence" value="ECO:0007669"/>
    <property type="project" value="UniProtKB-KW"/>
</dbReference>
<organism evidence="4 5">
    <name type="scientific">Paractinoplanes aksuensis</name>
    <dbReference type="NCBI Taxonomy" id="2939490"/>
    <lineage>
        <taxon>Bacteria</taxon>
        <taxon>Bacillati</taxon>
        <taxon>Actinomycetota</taxon>
        <taxon>Actinomycetes</taxon>
        <taxon>Micromonosporales</taxon>
        <taxon>Micromonosporaceae</taxon>
        <taxon>Paractinoplanes</taxon>
    </lineage>
</organism>
<keyword evidence="4" id="KW-0540">Nuclease</keyword>
<reference evidence="4 5" key="1">
    <citation type="submission" date="2022-06" db="EMBL/GenBank/DDBJ databases">
        <title>New Species of the Genus Actinoplanes, ActinopZanes ferrugineus.</title>
        <authorList>
            <person name="Ding P."/>
        </authorList>
    </citation>
    <scope>NUCLEOTIDE SEQUENCE [LARGE SCALE GENOMIC DNA]</scope>
    <source>
        <strain evidence="4 5">TRM88003</strain>
    </source>
</reference>
<dbReference type="RefSeq" id="WP_253242768.1">
    <property type="nucleotide sequence ID" value="NZ_JAMYJR010000050.1"/>
</dbReference>
<feature type="domain" description="HNH nuclease" evidence="3">
    <location>
        <begin position="332"/>
        <end position="384"/>
    </location>
</feature>
<protein>
    <submittedName>
        <fullName evidence="4">HNH endonuclease</fullName>
    </submittedName>
</protein>
<evidence type="ECO:0000256" key="1">
    <source>
        <dbReference type="ARBA" id="ARBA00023450"/>
    </source>
</evidence>
<dbReference type="Pfam" id="PF01844">
    <property type="entry name" value="HNH"/>
    <property type="match status" value="1"/>
</dbReference>
<feature type="region of interest" description="Disordered" evidence="2">
    <location>
        <begin position="405"/>
        <end position="426"/>
    </location>
</feature>
<keyword evidence="5" id="KW-1185">Reference proteome</keyword>
<feature type="compositionally biased region" description="Basic residues" evidence="2">
    <location>
        <begin position="416"/>
        <end position="426"/>
    </location>
</feature>
<proteinExistence type="inferred from homology"/>
<dbReference type="InterPro" id="IPR002711">
    <property type="entry name" value="HNH"/>
</dbReference>
<dbReference type="Proteomes" id="UP001523369">
    <property type="component" value="Unassembled WGS sequence"/>
</dbReference>
<name>A0ABT1E0Y0_9ACTN</name>
<evidence type="ECO:0000313" key="4">
    <source>
        <dbReference type="EMBL" id="MCO8276743.1"/>
    </source>
</evidence>
<keyword evidence="4" id="KW-0255">Endonuclease</keyword>
<dbReference type="SMART" id="SM00507">
    <property type="entry name" value="HNHc"/>
    <property type="match status" value="1"/>
</dbReference>
<accession>A0ABT1E0Y0</accession>
<dbReference type="EMBL" id="JAMYJR010000050">
    <property type="protein sequence ID" value="MCO8276743.1"/>
    <property type="molecule type" value="Genomic_DNA"/>
</dbReference>
<gene>
    <name evidence="4" type="ORF">M1L60_39800</name>
</gene>
<comment type="caution">
    <text evidence="4">The sequence shown here is derived from an EMBL/GenBank/DDBJ whole genome shotgun (WGS) entry which is preliminary data.</text>
</comment>
<keyword evidence="4" id="KW-0378">Hydrolase</keyword>